<dbReference type="OrthoDB" id="6078164at2759"/>
<dbReference type="PANTHER" id="PTHR25462">
    <property type="entry name" value="BONUS, ISOFORM C-RELATED"/>
    <property type="match status" value="1"/>
</dbReference>
<sequence>MADQFECEPCMKRKRQSKATNWCLQCEELLCAECTASHRSMRKLQHCKIIEAKDIPLVTNMRIQSCKKHGGLLLKSFCVDHDVLCCPECVIENHKGGFCRNVMSIDQASNGFKTSHIFVELNKQIDHIIKSLNGLKNELSSNIENIELNTQKIKEEIANTKEALIRHIESLEKVILEELVQKKEAYLTQTKRSIKETGDILQLSQEHADAMDFVRINGSELQAFLLIHSSKESLTQIENRVAKLDGNSLQLHISFIRSSLEDSARDIGKLDFIETKRTKPFASSVLRHSQSFVGRKSLDISFVFLKELDLSPLSSSNRYTITSMAISDENELMLCDIKKSRIILFDTADIYRSYIKLTDKPWDIASLGHSSAVVSSRDVDSIHFIDLKNMSFIKSVKVQDSSKGAIATTDESILVGAEGKIHVLDHDGSEMKIITVPAEGTVSYICTPSVDSICFCDGSDETKCVTLDGEPVFKYQSPELEKTKTVTADNSGNIYIVGENSHNIHHLSRDGKFIDIVLSDHDKLYYPIAITFSKDNSKFYVACKYYDIRVFNVKKNIDL</sequence>
<evidence type="ECO:0000313" key="4">
    <source>
        <dbReference type="EMBL" id="CAG2194340.1"/>
    </source>
</evidence>
<dbReference type="SUPFAM" id="SSF101898">
    <property type="entry name" value="NHL repeat"/>
    <property type="match status" value="1"/>
</dbReference>
<comment type="caution">
    <text evidence="4">The sequence shown here is derived from an EMBL/GenBank/DDBJ whole genome shotgun (WGS) entry which is preliminary data.</text>
</comment>
<dbReference type="EMBL" id="CAJPWZ010000476">
    <property type="protein sequence ID" value="CAG2194340.1"/>
    <property type="molecule type" value="Genomic_DNA"/>
</dbReference>
<dbReference type="AlphaFoldDB" id="A0A8S3QCF1"/>
<dbReference type="Gene3D" id="3.30.160.60">
    <property type="entry name" value="Classic Zinc Finger"/>
    <property type="match status" value="1"/>
</dbReference>
<dbReference type="Gene3D" id="2.120.10.30">
    <property type="entry name" value="TolB, C-terminal domain"/>
    <property type="match status" value="1"/>
</dbReference>
<keyword evidence="1" id="KW-0863">Zinc-finger</keyword>
<dbReference type="PANTHER" id="PTHR25462:SF296">
    <property type="entry name" value="MEIOTIC P26, ISOFORM F"/>
    <property type="match status" value="1"/>
</dbReference>
<evidence type="ECO:0000256" key="2">
    <source>
        <dbReference type="SAM" id="Coils"/>
    </source>
</evidence>
<dbReference type="InterPro" id="IPR000315">
    <property type="entry name" value="Znf_B-box"/>
</dbReference>
<proteinExistence type="predicted"/>
<evidence type="ECO:0000256" key="1">
    <source>
        <dbReference type="PROSITE-ProRule" id="PRU00024"/>
    </source>
</evidence>
<dbReference type="GO" id="GO:0008270">
    <property type="term" value="F:zinc ion binding"/>
    <property type="evidence" value="ECO:0007669"/>
    <property type="project" value="UniProtKB-KW"/>
</dbReference>
<name>A0A8S3QCF1_MYTED</name>
<dbReference type="Proteomes" id="UP000683360">
    <property type="component" value="Unassembled WGS sequence"/>
</dbReference>
<gene>
    <name evidence="4" type="ORF">MEDL_9356</name>
</gene>
<organism evidence="4 5">
    <name type="scientific">Mytilus edulis</name>
    <name type="common">Blue mussel</name>
    <dbReference type="NCBI Taxonomy" id="6550"/>
    <lineage>
        <taxon>Eukaryota</taxon>
        <taxon>Metazoa</taxon>
        <taxon>Spiralia</taxon>
        <taxon>Lophotrochozoa</taxon>
        <taxon>Mollusca</taxon>
        <taxon>Bivalvia</taxon>
        <taxon>Autobranchia</taxon>
        <taxon>Pteriomorphia</taxon>
        <taxon>Mytilida</taxon>
        <taxon>Mytiloidea</taxon>
        <taxon>Mytilidae</taxon>
        <taxon>Mytilinae</taxon>
        <taxon>Mytilus</taxon>
    </lineage>
</organism>
<dbReference type="PROSITE" id="PS50119">
    <property type="entry name" value="ZF_BBOX"/>
    <property type="match status" value="1"/>
</dbReference>
<dbReference type="SUPFAM" id="SSF57845">
    <property type="entry name" value="B-box zinc-binding domain"/>
    <property type="match status" value="1"/>
</dbReference>
<dbReference type="InterPro" id="IPR011042">
    <property type="entry name" value="6-blade_b-propeller_TolB-like"/>
</dbReference>
<accession>A0A8S3QCF1</accession>
<keyword evidence="5" id="KW-1185">Reference proteome</keyword>
<keyword evidence="1" id="KW-0862">Zinc</keyword>
<feature type="coiled-coil region" evidence="2">
    <location>
        <begin position="118"/>
        <end position="174"/>
    </location>
</feature>
<evidence type="ECO:0000259" key="3">
    <source>
        <dbReference type="PROSITE" id="PS50119"/>
    </source>
</evidence>
<reference evidence="4" key="1">
    <citation type="submission" date="2021-03" db="EMBL/GenBank/DDBJ databases">
        <authorList>
            <person name="Bekaert M."/>
        </authorList>
    </citation>
    <scope>NUCLEOTIDE SEQUENCE</scope>
</reference>
<dbReference type="InterPro" id="IPR047153">
    <property type="entry name" value="TRIM45/56/19-like"/>
</dbReference>
<dbReference type="CDD" id="cd19757">
    <property type="entry name" value="Bbox1"/>
    <property type="match status" value="1"/>
</dbReference>
<keyword evidence="1" id="KW-0479">Metal-binding</keyword>
<protein>
    <recommendedName>
        <fullName evidence="3">B box-type domain-containing protein</fullName>
    </recommendedName>
</protein>
<feature type="domain" description="B box-type" evidence="3">
    <location>
        <begin position="10"/>
        <end position="49"/>
    </location>
</feature>
<keyword evidence="2" id="KW-0175">Coiled coil</keyword>
<dbReference type="CDD" id="cd19756">
    <property type="entry name" value="Bbox2"/>
    <property type="match status" value="1"/>
</dbReference>
<evidence type="ECO:0000313" key="5">
    <source>
        <dbReference type="Proteomes" id="UP000683360"/>
    </source>
</evidence>